<accession>A0A0D2CXR1</accession>
<dbReference type="Proteomes" id="UP000053342">
    <property type="component" value="Unassembled WGS sequence"/>
</dbReference>
<name>A0A0D2CXR1_9EURO</name>
<organism evidence="2 3">
    <name type="scientific">Exophiala oligosperma</name>
    <dbReference type="NCBI Taxonomy" id="215243"/>
    <lineage>
        <taxon>Eukaryota</taxon>
        <taxon>Fungi</taxon>
        <taxon>Dikarya</taxon>
        <taxon>Ascomycota</taxon>
        <taxon>Pezizomycotina</taxon>
        <taxon>Eurotiomycetes</taxon>
        <taxon>Chaetothyriomycetidae</taxon>
        <taxon>Chaetothyriales</taxon>
        <taxon>Herpotrichiellaceae</taxon>
        <taxon>Exophiala</taxon>
    </lineage>
</organism>
<dbReference type="EMBL" id="KN847396">
    <property type="protein sequence ID" value="KIW35868.1"/>
    <property type="molecule type" value="Genomic_DNA"/>
</dbReference>
<dbReference type="Gene3D" id="3.20.20.70">
    <property type="entry name" value="Aldolase class I"/>
    <property type="match status" value="1"/>
</dbReference>
<dbReference type="PANTHER" id="PTHR22893:SF91">
    <property type="entry name" value="NADPH DEHYDROGENASE 2-RELATED"/>
    <property type="match status" value="1"/>
</dbReference>
<proteinExistence type="predicted"/>
<dbReference type="InterPro" id="IPR045247">
    <property type="entry name" value="Oye-like"/>
</dbReference>
<dbReference type="HOGENOM" id="CLU_012153_0_3_1"/>
<reference evidence="2 3" key="1">
    <citation type="submission" date="2015-01" db="EMBL/GenBank/DDBJ databases">
        <title>The Genome Sequence of Exophiala oligosperma CBS72588.</title>
        <authorList>
            <consortium name="The Broad Institute Genomics Platform"/>
            <person name="Cuomo C."/>
            <person name="de Hoog S."/>
            <person name="Gorbushina A."/>
            <person name="Stielow B."/>
            <person name="Teixiera M."/>
            <person name="Abouelleil A."/>
            <person name="Chapman S.B."/>
            <person name="Priest M."/>
            <person name="Young S.K."/>
            <person name="Wortman J."/>
            <person name="Nusbaum C."/>
            <person name="Birren B."/>
        </authorList>
    </citation>
    <scope>NUCLEOTIDE SEQUENCE [LARGE SCALE GENOMIC DNA]</scope>
    <source>
        <strain evidence="2 3">CBS 72588</strain>
    </source>
</reference>
<dbReference type="SUPFAM" id="SSF51395">
    <property type="entry name" value="FMN-linked oxidoreductases"/>
    <property type="match status" value="1"/>
</dbReference>
<dbReference type="STRING" id="215243.A0A0D2CXR1"/>
<dbReference type="GO" id="GO:0010181">
    <property type="term" value="F:FMN binding"/>
    <property type="evidence" value="ECO:0007669"/>
    <property type="project" value="InterPro"/>
</dbReference>
<dbReference type="VEuPathDB" id="FungiDB:PV06_11803"/>
<dbReference type="PANTHER" id="PTHR22893">
    <property type="entry name" value="NADH OXIDOREDUCTASE-RELATED"/>
    <property type="match status" value="1"/>
</dbReference>
<dbReference type="Pfam" id="PF00724">
    <property type="entry name" value="Oxidored_FMN"/>
    <property type="match status" value="1"/>
</dbReference>
<protein>
    <recommendedName>
        <fullName evidence="1">NADH:flavin oxidoreductase/NADH oxidase N-terminal domain-containing protein</fullName>
    </recommendedName>
</protein>
<evidence type="ECO:0000259" key="1">
    <source>
        <dbReference type="Pfam" id="PF00724"/>
    </source>
</evidence>
<keyword evidence="3" id="KW-1185">Reference proteome</keyword>
<evidence type="ECO:0000313" key="3">
    <source>
        <dbReference type="Proteomes" id="UP000053342"/>
    </source>
</evidence>
<dbReference type="InterPro" id="IPR001155">
    <property type="entry name" value="OxRdtase_FMN_N"/>
</dbReference>
<dbReference type="GO" id="GO:0016491">
    <property type="term" value="F:oxidoreductase activity"/>
    <property type="evidence" value="ECO:0007669"/>
    <property type="project" value="InterPro"/>
</dbReference>
<sequence length="406" mass="45485">MDCLFSAVEMLNQPVQVGQLKLKNRIGMSAMSRNRSPSSYPGNLNQEYYYQRALGGCGFLTSEGALVCPQGTPMPNAPQLDSREHMLAWKKIVDKVHTVPGSIFFCQIWHAGRLTNEHAKMQKKAGTSPQAPSAIRARNGFKHGAKFTVFEDVVSSKEGGYSVPEAIKDVHAVVEQHRRSAQWAKEAGFDGVELHAANGYLVSQFLCATANQRTDLYGGSVENRTRFPLEVIDSMIDIWGPGRVGIKLSPGGGLGDVGMAREEQIAQYEYLITELDKRPLAYILLVRYLRFMDMEIDGQMRGINHPVWATYRHLIKNAKVFLNGNISVPEAEELLKDGTGDVIVFGRPWITNPDFANKVFSGMECIFNYDFVTFSSYPPDRPEKGYTDYPFTTVDYEHAEIERPKL</sequence>
<dbReference type="RefSeq" id="XP_016256084.1">
    <property type="nucleotide sequence ID" value="XM_016413534.1"/>
</dbReference>
<dbReference type="InterPro" id="IPR013785">
    <property type="entry name" value="Aldolase_TIM"/>
</dbReference>
<evidence type="ECO:0000313" key="2">
    <source>
        <dbReference type="EMBL" id="KIW35868.1"/>
    </source>
</evidence>
<dbReference type="AlphaFoldDB" id="A0A0D2CXR1"/>
<dbReference type="GeneID" id="27363877"/>
<gene>
    <name evidence="2" type="ORF">PV06_11803</name>
</gene>
<dbReference type="OrthoDB" id="276546at2759"/>
<feature type="domain" description="NADH:flavin oxidoreductase/NADH oxidase N-terminal" evidence="1">
    <location>
        <begin position="12"/>
        <end position="363"/>
    </location>
</feature>